<protein>
    <submittedName>
        <fullName evidence="1">Uncharacterized protein</fullName>
    </submittedName>
</protein>
<proteinExistence type="predicted"/>
<reference evidence="1" key="1">
    <citation type="journal article" date="2020" name="Nature">
        <title>Giant virus diversity and host interactions through global metagenomics.</title>
        <authorList>
            <person name="Schulz F."/>
            <person name="Roux S."/>
            <person name="Paez-Espino D."/>
            <person name="Jungbluth S."/>
            <person name="Walsh D.A."/>
            <person name="Denef V.J."/>
            <person name="McMahon K.D."/>
            <person name="Konstantinidis K.T."/>
            <person name="Eloe-Fadrosh E.A."/>
            <person name="Kyrpides N.C."/>
            <person name="Woyke T."/>
        </authorList>
    </citation>
    <scope>NUCLEOTIDE SEQUENCE</scope>
    <source>
        <strain evidence="1">GVMAG-M-3300023174-68</strain>
    </source>
</reference>
<name>A0A6C0DVU6_9ZZZZ</name>
<sequence length="126" mass="15060">MDKIEICFKNSYNFYKLAVEILTYSQINYSKAAMTIMEKYIDLELTCVHTEYFEKENMMDAIVDLDACKNGMTWTASSWILETYIQKMEYFCKEFNYPVYEIETEIEYDTDIESESELESDIKNEL</sequence>
<accession>A0A6C0DVU6</accession>
<dbReference type="AlphaFoldDB" id="A0A6C0DVU6"/>
<organism evidence="1">
    <name type="scientific">viral metagenome</name>
    <dbReference type="NCBI Taxonomy" id="1070528"/>
    <lineage>
        <taxon>unclassified sequences</taxon>
        <taxon>metagenomes</taxon>
        <taxon>organismal metagenomes</taxon>
    </lineage>
</organism>
<evidence type="ECO:0000313" key="1">
    <source>
        <dbReference type="EMBL" id="QHT20571.1"/>
    </source>
</evidence>
<dbReference type="EMBL" id="MN739679">
    <property type="protein sequence ID" value="QHT20571.1"/>
    <property type="molecule type" value="Genomic_DNA"/>
</dbReference>